<name>A0A820SXY8_9BILA</name>
<accession>A0A820SXY8</accession>
<feature type="compositionally biased region" description="Polar residues" evidence="1">
    <location>
        <begin position="1"/>
        <end position="41"/>
    </location>
</feature>
<organism evidence="2 3">
    <name type="scientific">Rotaria socialis</name>
    <dbReference type="NCBI Taxonomy" id="392032"/>
    <lineage>
        <taxon>Eukaryota</taxon>
        <taxon>Metazoa</taxon>
        <taxon>Spiralia</taxon>
        <taxon>Gnathifera</taxon>
        <taxon>Rotifera</taxon>
        <taxon>Eurotatoria</taxon>
        <taxon>Bdelloidea</taxon>
        <taxon>Philodinida</taxon>
        <taxon>Philodinidae</taxon>
        <taxon>Rotaria</taxon>
    </lineage>
</organism>
<reference evidence="2" key="1">
    <citation type="submission" date="2021-02" db="EMBL/GenBank/DDBJ databases">
        <authorList>
            <person name="Nowell W R."/>
        </authorList>
    </citation>
    <scope>NUCLEOTIDE SEQUENCE</scope>
</reference>
<comment type="caution">
    <text evidence="2">The sequence shown here is derived from an EMBL/GenBank/DDBJ whole genome shotgun (WGS) entry which is preliminary data.</text>
</comment>
<dbReference type="EMBL" id="CAJOBP010004984">
    <property type="protein sequence ID" value="CAF4457004.1"/>
    <property type="molecule type" value="Genomic_DNA"/>
</dbReference>
<feature type="region of interest" description="Disordered" evidence="1">
    <location>
        <begin position="1"/>
        <end position="51"/>
    </location>
</feature>
<dbReference type="AlphaFoldDB" id="A0A820SXY8"/>
<dbReference type="Proteomes" id="UP000663873">
    <property type="component" value="Unassembled WGS sequence"/>
</dbReference>
<keyword evidence="3" id="KW-1185">Reference proteome</keyword>
<evidence type="ECO:0000313" key="3">
    <source>
        <dbReference type="Proteomes" id="UP000663873"/>
    </source>
</evidence>
<sequence length="107" mass="12170">MMSNSGIMPHRTNMTNINQMDGDSVSATIPTTEQNTNSTRNAAKRPKQGDDSFELEHRVVNIHNQSITGSFLKLYRLILLGSFEKNVEKIIQKKDACYKDNIYFFGI</sequence>
<evidence type="ECO:0000256" key="1">
    <source>
        <dbReference type="SAM" id="MobiDB-lite"/>
    </source>
</evidence>
<evidence type="ECO:0000313" key="2">
    <source>
        <dbReference type="EMBL" id="CAF4457004.1"/>
    </source>
</evidence>
<proteinExistence type="predicted"/>
<protein>
    <submittedName>
        <fullName evidence="2">Uncharacterized protein</fullName>
    </submittedName>
</protein>
<gene>
    <name evidence="2" type="ORF">UJA718_LOCUS23209</name>
</gene>